<accession>A0AAN9TUE3</accession>
<feature type="region of interest" description="Disordered" evidence="1">
    <location>
        <begin position="292"/>
        <end position="315"/>
    </location>
</feature>
<sequence>MLPLKPGLLIFCVAIAILHPSWTQKIQTTRTALHVARSLDPDSMETVPVKTRAGDLTTIIVKKRQGKSSNITEPDTNSTNYVLLSSSNVSTDDTANRTRQSSKIEQIIAIPYSEYNASSHISASASQTASQNRTDRSNLRVPEPVYVSSSMVLVKNELNSPTKKGRSLVKMDADGIPVVTGVRVPDDDSDRQVWRNARVINGILVPYDKADKDIITKSKPSRKPSTMKPSDDMWTKIGTVNKKPTKLSPAVQIMKQESWNDPKWDLFKRPATLKPIVAHSTSEPQVLQTIETSDNADRSRPSYTQHPLGLWMPADTDENPEHKYVTDRILEYIRNINKEEMKRLSMQKFTVRDARMLSTVSPLQEQPQIQSRILHVPGASVFPNSAMYSASTQAPSRVSFEEGVRTPVLQYAHPELGVQSAKAEPTQGEIMDKKESSYYPEDIHADRGPFVFEPAAPAEQAETEAANNQRSHTAAPSYFQRPKKTLAYFYPEKQAYAPNKYYGKYPPIKDDYKLAEYPTIYYEDMDGRPFWIRFGDSLKEQVQTGIDKVTDLTRPVVEPLVEASQKISQNLGFSGNRDMSTIREKLGTVSTSSLILPAIGIVAGGAALGLGAVAVGR</sequence>
<name>A0AAN9TUE3_9HEMI</name>
<dbReference type="EMBL" id="JBBCAQ010000006">
    <property type="protein sequence ID" value="KAK7603106.1"/>
    <property type="molecule type" value="Genomic_DNA"/>
</dbReference>
<evidence type="ECO:0000256" key="3">
    <source>
        <dbReference type="SAM" id="SignalP"/>
    </source>
</evidence>
<evidence type="ECO:0000313" key="4">
    <source>
        <dbReference type="EMBL" id="KAK7603106.1"/>
    </source>
</evidence>
<feature type="transmembrane region" description="Helical" evidence="2">
    <location>
        <begin position="594"/>
        <end position="615"/>
    </location>
</feature>
<evidence type="ECO:0000313" key="5">
    <source>
        <dbReference type="Proteomes" id="UP001367676"/>
    </source>
</evidence>
<feature type="chain" id="PRO_5042827601" evidence="3">
    <location>
        <begin position="24"/>
        <end position="617"/>
    </location>
</feature>
<evidence type="ECO:0000256" key="1">
    <source>
        <dbReference type="SAM" id="MobiDB-lite"/>
    </source>
</evidence>
<reference evidence="4 5" key="1">
    <citation type="submission" date="2024-03" db="EMBL/GenBank/DDBJ databases">
        <title>Adaptation during the transition from Ophiocordyceps entomopathogen to insect associate is accompanied by gene loss and intensified selection.</title>
        <authorList>
            <person name="Ward C.M."/>
            <person name="Onetto C.A."/>
            <person name="Borneman A.R."/>
        </authorList>
    </citation>
    <scope>NUCLEOTIDE SEQUENCE [LARGE SCALE GENOMIC DNA]</scope>
    <source>
        <strain evidence="4">AWRI1</strain>
        <tissue evidence="4">Single Adult Female</tissue>
    </source>
</reference>
<feature type="signal peptide" evidence="3">
    <location>
        <begin position="1"/>
        <end position="23"/>
    </location>
</feature>
<keyword evidence="2" id="KW-0472">Membrane</keyword>
<evidence type="ECO:0000256" key="2">
    <source>
        <dbReference type="SAM" id="Phobius"/>
    </source>
</evidence>
<dbReference type="AlphaFoldDB" id="A0AAN9TUE3"/>
<keyword evidence="3" id="KW-0732">Signal</keyword>
<feature type="region of interest" description="Disordered" evidence="1">
    <location>
        <begin position="217"/>
        <end position="237"/>
    </location>
</feature>
<gene>
    <name evidence="4" type="ORF">V9T40_003105</name>
</gene>
<keyword evidence="5" id="KW-1185">Reference proteome</keyword>
<organism evidence="4 5">
    <name type="scientific">Parthenolecanium corni</name>
    <dbReference type="NCBI Taxonomy" id="536013"/>
    <lineage>
        <taxon>Eukaryota</taxon>
        <taxon>Metazoa</taxon>
        <taxon>Ecdysozoa</taxon>
        <taxon>Arthropoda</taxon>
        <taxon>Hexapoda</taxon>
        <taxon>Insecta</taxon>
        <taxon>Pterygota</taxon>
        <taxon>Neoptera</taxon>
        <taxon>Paraneoptera</taxon>
        <taxon>Hemiptera</taxon>
        <taxon>Sternorrhyncha</taxon>
        <taxon>Coccoidea</taxon>
        <taxon>Coccidae</taxon>
        <taxon>Parthenolecanium</taxon>
    </lineage>
</organism>
<keyword evidence="2" id="KW-0812">Transmembrane</keyword>
<proteinExistence type="predicted"/>
<dbReference type="Proteomes" id="UP001367676">
    <property type="component" value="Unassembled WGS sequence"/>
</dbReference>
<comment type="caution">
    <text evidence="4">The sequence shown here is derived from an EMBL/GenBank/DDBJ whole genome shotgun (WGS) entry which is preliminary data.</text>
</comment>
<keyword evidence="2" id="KW-1133">Transmembrane helix</keyword>
<protein>
    <submittedName>
        <fullName evidence="4">Uncharacterized protein</fullName>
    </submittedName>
</protein>